<dbReference type="AlphaFoldDB" id="V6U668"/>
<proteinExistence type="predicted"/>
<feature type="non-terminal residue" evidence="1">
    <location>
        <position position="1"/>
    </location>
</feature>
<name>V6U668_GIAIN</name>
<sequence length="65" mass="7203">VQLKDALCLEVLAQPLRDHAMHYLTLLVHEHAHHTVGSSTYVSTAHAQHSDNVLYKVTTSREASA</sequence>
<organism evidence="1 2">
    <name type="scientific">Giardia intestinalis</name>
    <name type="common">Giardia lamblia</name>
    <dbReference type="NCBI Taxonomy" id="5741"/>
    <lineage>
        <taxon>Eukaryota</taxon>
        <taxon>Metamonada</taxon>
        <taxon>Diplomonadida</taxon>
        <taxon>Hexamitidae</taxon>
        <taxon>Giardiinae</taxon>
        <taxon>Giardia</taxon>
    </lineage>
</organism>
<protein>
    <submittedName>
        <fullName evidence="1">Uncharacterized protein</fullName>
    </submittedName>
</protein>
<dbReference type="VEuPathDB" id="GiardiaDB:QR46_2930"/>
<accession>V6U668</accession>
<gene>
    <name evidence="1" type="ORF">GSB_151488</name>
</gene>
<evidence type="ECO:0000313" key="1">
    <source>
        <dbReference type="EMBL" id="ESU44755.1"/>
    </source>
</evidence>
<reference evidence="2" key="1">
    <citation type="submission" date="2012-02" db="EMBL/GenBank/DDBJ databases">
        <title>Genome sequencing of Giardia lamblia Genotypes A2 and B isolates (DH and GS) and comparative analysis with the genomes of Genotypes A1 and E (WB and Pig).</title>
        <authorList>
            <person name="Adam R."/>
            <person name="Dahlstrom E."/>
            <person name="Martens C."/>
            <person name="Bruno D."/>
            <person name="Barbian K."/>
            <person name="Porcella S.F."/>
            <person name="Nash T."/>
        </authorList>
    </citation>
    <scope>NUCLEOTIDE SEQUENCE</scope>
    <source>
        <strain evidence="2">GS</strain>
    </source>
</reference>
<dbReference type="Proteomes" id="UP000018040">
    <property type="component" value="Unassembled WGS sequence"/>
</dbReference>
<comment type="caution">
    <text evidence="1">The sequence shown here is derived from an EMBL/GenBank/DDBJ whole genome shotgun (WGS) entry which is preliminary data.</text>
</comment>
<reference evidence="1 2" key="2">
    <citation type="journal article" date="2013" name="Genome Biol. Evol.">
        <title>Genome sequencing of Giardia lamblia genotypes A2 and B isolates (DH and GS) and comparative analysis with the genomes of genotypes A1 and E (WB and Pig).</title>
        <authorList>
            <person name="Adam R.D."/>
            <person name="Dahlstrom E.W."/>
            <person name="Martens C.A."/>
            <person name="Bruno D.P."/>
            <person name="Barbian K.D."/>
            <person name="Ricklefs S.M."/>
            <person name="Hernandez M.M."/>
            <person name="Narla N.P."/>
            <person name="Patel R.B."/>
            <person name="Porcella S.F."/>
            <person name="Nash T.E."/>
        </authorList>
    </citation>
    <scope>NUCLEOTIDE SEQUENCE [LARGE SCALE GENOMIC DNA]</scope>
    <source>
        <strain evidence="1 2">GS</strain>
    </source>
</reference>
<dbReference type="EMBL" id="AHHH01000017">
    <property type="protein sequence ID" value="ESU44755.1"/>
    <property type="molecule type" value="Genomic_DNA"/>
</dbReference>
<evidence type="ECO:0000313" key="2">
    <source>
        <dbReference type="Proteomes" id="UP000018040"/>
    </source>
</evidence>